<dbReference type="InterPro" id="IPR003018">
    <property type="entry name" value="GAF"/>
</dbReference>
<dbReference type="NCBIfam" id="TIGR00229">
    <property type="entry name" value="sensory_box"/>
    <property type="match status" value="2"/>
</dbReference>
<feature type="domain" description="PAC" evidence="2">
    <location>
        <begin position="248"/>
        <end position="299"/>
    </location>
</feature>
<dbReference type="Gene3D" id="3.30.70.270">
    <property type="match status" value="1"/>
</dbReference>
<dbReference type="CDD" id="cd00130">
    <property type="entry name" value="PAS"/>
    <property type="match status" value="2"/>
</dbReference>
<evidence type="ECO:0000259" key="3">
    <source>
        <dbReference type="PROSITE" id="PS50883"/>
    </source>
</evidence>
<evidence type="ECO:0000259" key="2">
    <source>
        <dbReference type="PROSITE" id="PS50113"/>
    </source>
</evidence>
<dbReference type="Pfam" id="PF00990">
    <property type="entry name" value="GGDEF"/>
    <property type="match status" value="1"/>
</dbReference>
<evidence type="ECO:0000259" key="1">
    <source>
        <dbReference type="PROSITE" id="PS50112"/>
    </source>
</evidence>
<dbReference type="InterPro" id="IPR035965">
    <property type="entry name" value="PAS-like_dom_sf"/>
</dbReference>
<dbReference type="CDD" id="cd01949">
    <property type="entry name" value="GGDEF"/>
    <property type="match status" value="1"/>
</dbReference>
<dbReference type="InterPro" id="IPR001633">
    <property type="entry name" value="EAL_dom"/>
</dbReference>
<feature type="domain" description="PAC" evidence="2">
    <location>
        <begin position="373"/>
        <end position="425"/>
    </location>
</feature>
<feature type="domain" description="PAS" evidence="1">
    <location>
        <begin position="177"/>
        <end position="215"/>
    </location>
</feature>
<keyword evidence="6" id="KW-1185">Reference proteome</keyword>
<evidence type="ECO:0000313" key="5">
    <source>
        <dbReference type="EMBL" id="NJR80020.1"/>
    </source>
</evidence>
<dbReference type="SUPFAM" id="SSF141868">
    <property type="entry name" value="EAL domain-like"/>
    <property type="match status" value="1"/>
</dbReference>
<dbReference type="InterPro" id="IPR029016">
    <property type="entry name" value="GAF-like_dom_sf"/>
</dbReference>
<dbReference type="SUPFAM" id="SSF55785">
    <property type="entry name" value="PYP-like sensor domain (PAS domain)"/>
    <property type="match status" value="2"/>
</dbReference>
<dbReference type="SMART" id="SM00267">
    <property type="entry name" value="GGDEF"/>
    <property type="match status" value="1"/>
</dbReference>
<dbReference type="InterPro" id="IPR029787">
    <property type="entry name" value="Nucleotide_cyclase"/>
</dbReference>
<dbReference type="Gene3D" id="3.20.20.450">
    <property type="entry name" value="EAL domain"/>
    <property type="match status" value="1"/>
</dbReference>
<dbReference type="Pfam" id="PF08448">
    <property type="entry name" value="PAS_4"/>
    <property type="match status" value="2"/>
</dbReference>
<dbReference type="RefSeq" id="WP_168135580.1">
    <property type="nucleotide sequence ID" value="NZ_JAAVJH010000012.1"/>
</dbReference>
<dbReference type="Pfam" id="PF01590">
    <property type="entry name" value="GAF"/>
    <property type="match status" value="1"/>
</dbReference>
<dbReference type="PROSITE" id="PS50112">
    <property type="entry name" value="PAS"/>
    <property type="match status" value="1"/>
</dbReference>
<dbReference type="SMART" id="SM00052">
    <property type="entry name" value="EAL"/>
    <property type="match status" value="1"/>
</dbReference>
<dbReference type="PROSITE" id="PS50887">
    <property type="entry name" value="GGDEF"/>
    <property type="match status" value="1"/>
</dbReference>
<organism evidence="5 6">
    <name type="scientific">Sphingomonas corticis</name>
    <dbReference type="NCBI Taxonomy" id="2722791"/>
    <lineage>
        <taxon>Bacteria</taxon>
        <taxon>Pseudomonadati</taxon>
        <taxon>Pseudomonadota</taxon>
        <taxon>Alphaproteobacteria</taxon>
        <taxon>Sphingomonadales</taxon>
        <taxon>Sphingomonadaceae</taxon>
        <taxon>Sphingomonas</taxon>
    </lineage>
</organism>
<protein>
    <submittedName>
        <fullName evidence="5">EAL domain-containing protein</fullName>
    </submittedName>
</protein>
<feature type="domain" description="EAL" evidence="3">
    <location>
        <begin position="595"/>
        <end position="845"/>
    </location>
</feature>
<dbReference type="NCBIfam" id="TIGR00254">
    <property type="entry name" value="GGDEF"/>
    <property type="match status" value="1"/>
</dbReference>
<dbReference type="PROSITE" id="PS50113">
    <property type="entry name" value="PAC"/>
    <property type="match status" value="2"/>
</dbReference>
<dbReference type="PANTHER" id="PTHR44757">
    <property type="entry name" value="DIGUANYLATE CYCLASE DGCP"/>
    <property type="match status" value="1"/>
</dbReference>
<comment type="caution">
    <text evidence="5">The sequence shown here is derived from an EMBL/GenBank/DDBJ whole genome shotgun (WGS) entry which is preliminary data.</text>
</comment>
<dbReference type="InterPro" id="IPR000160">
    <property type="entry name" value="GGDEF_dom"/>
</dbReference>
<reference evidence="5 6" key="1">
    <citation type="submission" date="2020-03" db="EMBL/GenBank/DDBJ databases">
        <authorList>
            <person name="Wang L."/>
            <person name="He N."/>
            <person name="Li Y."/>
            <person name="Fang Y."/>
            <person name="Zhang F."/>
        </authorList>
    </citation>
    <scope>NUCLEOTIDE SEQUENCE [LARGE SCALE GENOMIC DNA]</scope>
    <source>
        <strain evidence="5 6">36D10-4-7</strain>
    </source>
</reference>
<dbReference type="SUPFAM" id="SSF55073">
    <property type="entry name" value="Nucleotide cyclase"/>
    <property type="match status" value="1"/>
</dbReference>
<dbReference type="Proteomes" id="UP000732399">
    <property type="component" value="Unassembled WGS sequence"/>
</dbReference>
<dbReference type="InterPro" id="IPR000700">
    <property type="entry name" value="PAS-assoc_C"/>
</dbReference>
<dbReference type="PROSITE" id="PS50883">
    <property type="entry name" value="EAL"/>
    <property type="match status" value="1"/>
</dbReference>
<dbReference type="InterPro" id="IPR052155">
    <property type="entry name" value="Biofilm_reg_signaling"/>
</dbReference>
<dbReference type="InterPro" id="IPR043128">
    <property type="entry name" value="Rev_trsase/Diguanyl_cyclase"/>
</dbReference>
<accession>A0ABX1CUP2</accession>
<sequence length="864" mass="93751">MDERTIISSPDGVEQARLAALAGLGILDTPAEREFDDVARLAAAALGAASAAVSLIDADRQWFKSRHGIPFAETPRDVAFCTHAVASQALLVVPDAAVDGRFAANPLVTQAGGIRFYAGVPLITRSGHCLGTLCVFDPTPRAGLSPAQETVLRDLARLAIDLIESRRLRRMGEIAAKVVEATSDAVLAVDRAGTIVYWNAAAEGMFGRSRDEALGCDVEIIIPARHATGHRERFARAAAGGATRLVGTSLELVGARADGTEFPIELSLARWGEGGPDQGFAAIVRDISGRKALEEERSRSQAFLDTVVTNLPAMLFVKDCRTRRYVMVNRAAEAVLGRAASSLVGATDRELFPLYGEAYEQRDSEAVAARRPHVFESVFVRDDGEAVHLRTTRSLIDGPDGPSQYILGIAENVTATRRAEAEVLRLAHYDPLTGLLNRASHGERMERLLRESVPFAMLSIDLDRFKAINDQFGHLVGDAVLRQVGERLRRRLGAADWVARLGGDEFIVILTGGSLRDRARAESEAIIGELAEPFVTDHAVAHLGASVGVVVVPDDGTTTEQVRESADLALHRAKRQGKNTVCFFNAGMDRAVRDRRTLENDLRRAVESDGIALAYQPVLSVETGQITSAEALARWTHPSRGAISPETFISLAEESGLIDRLGDQLLRRACTDARDWPSHVRVAVNLSPLQFVSGGLVGRIRSVLEEVGLEADRLQLEVTEGLMIRDVERTFGQLEQLRGLGMQVLIDDFGVGYSSLSYFQRFSFDKVKIDKSFVDTIATSHTSRAIVQSVVELGRKLGMGVVAEGVETEEQMRLLLECGCTHLQGYLFSRPIAADAIRHLLARDSGSADHTVDLATTGVRRRGS</sequence>
<dbReference type="CDD" id="cd01948">
    <property type="entry name" value="EAL"/>
    <property type="match status" value="1"/>
</dbReference>
<dbReference type="Pfam" id="PF00563">
    <property type="entry name" value="EAL"/>
    <property type="match status" value="1"/>
</dbReference>
<dbReference type="SUPFAM" id="SSF55781">
    <property type="entry name" value="GAF domain-like"/>
    <property type="match status" value="1"/>
</dbReference>
<feature type="domain" description="GGDEF" evidence="4">
    <location>
        <begin position="453"/>
        <end position="586"/>
    </location>
</feature>
<gene>
    <name evidence="5" type="ORF">HBH26_15660</name>
</gene>
<evidence type="ECO:0000313" key="6">
    <source>
        <dbReference type="Proteomes" id="UP000732399"/>
    </source>
</evidence>
<dbReference type="InterPro" id="IPR035919">
    <property type="entry name" value="EAL_sf"/>
</dbReference>
<dbReference type="EMBL" id="JAAVJH010000012">
    <property type="protein sequence ID" value="NJR80020.1"/>
    <property type="molecule type" value="Genomic_DNA"/>
</dbReference>
<proteinExistence type="predicted"/>
<dbReference type="InterPro" id="IPR000014">
    <property type="entry name" value="PAS"/>
</dbReference>
<name>A0ABX1CUP2_9SPHN</name>
<dbReference type="SMART" id="SM00091">
    <property type="entry name" value="PAS"/>
    <property type="match status" value="2"/>
</dbReference>
<evidence type="ECO:0000259" key="4">
    <source>
        <dbReference type="PROSITE" id="PS50887"/>
    </source>
</evidence>
<dbReference type="Gene3D" id="3.30.450.40">
    <property type="match status" value="1"/>
</dbReference>
<dbReference type="InterPro" id="IPR013656">
    <property type="entry name" value="PAS_4"/>
</dbReference>
<dbReference type="Gene3D" id="3.30.450.20">
    <property type="entry name" value="PAS domain"/>
    <property type="match status" value="2"/>
</dbReference>
<dbReference type="SMART" id="SM00065">
    <property type="entry name" value="GAF"/>
    <property type="match status" value="1"/>
</dbReference>
<dbReference type="PANTHER" id="PTHR44757:SF2">
    <property type="entry name" value="BIOFILM ARCHITECTURE MAINTENANCE PROTEIN MBAA"/>
    <property type="match status" value="1"/>
</dbReference>